<comment type="caution">
    <text evidence="4">The sequence shown here is derived from an EMBL/GenBank/DDBJ whole genome shotgun (WGS) entry which is preliminary data.</text>
</comment>
<comment type="cofactor">
    <cofactor evidence="2">
        <name>Fe(2+)</name>
        <dbReference type="ChEBI" id="CHEBI:29033"/>
    </cofactor>
    <text evidence="2">Binds 1 Fe(2+) ion.</text>
</comment>
<keyword evidence="3" id="KW-0175">Coiled coil</keyword>
<feature type="binding site" evidence="2">
    <location>
        <position position="143"/>
    </location>
    <ligand>
        <name>Fe cation</name>
        <dbReference type="ChEBI" id="CHEBI:24875"/>
    </ligand>
</feature>
<evidence type="ECO:0000256" key="1">
    <source>
        <dbReference type="ARBA" id="ARBA00010759"/>
    </source>
</evidence>
<dbReference type="InterPro" id="IPR023635">
    <property type="entry name" value="Peptide_deformylase"/>
</dbReference>
<organism evidence="4 5">
    <name type="scientific">bacterium (Candidatus Ratteibacteria) CG23_combo_of_CG06-09_8_20_14_all_48_7</name>
    <dbReference type="NCBI Taxonomy" id="2014292"/>
    <lineage>
        <taxon>Bacteria</taxon>
        <taxon>Candidatus Ratteibacteria</taxon>
    </lineage>
</organism>
<keyword evidence="2" id="KW-0408">Iron</keyword>
<reference evidence="4 5" key="1">
    <citation type="submission" date="2017-09" db="EMBL/GenBank/DDBJ databases">
        <title>Depth-based differentiation of microbial function through sediment-hosted aquifers and enrichment of novel symbionts in the deep terrestrial subsurface.</title>
        <authorList>
            <person name="Probst A.J."/>
            <person name="Ladd B."/>
            <person name="Jarett J.K."/>
            <person name="Geller-Mcgrath D.E."/>
            <person name="Sieber C.M."/>
            <person name="Emerson J.B."/>
            <person name="Anantharaman K."/>
            <person name="Thomas B.C."/>
            <person name="Malmstrom R."/>
            <person name="Stieglmeier M."/>
            <person name="Klingl A."/>
            <person name="Woyke T."/>
            <person name="Ryan C.M."/>
            <person name="Banfield J.F."/>
        </authorList>
    </citation>
    <scope>NUCLEOTIDE SEQUENCE [LARGE SCALE GENOMIC DNA]</scope>
    <source>
        <strain evidence="4">CG23_combo_of_CG06-09_8_20_14_all_48_7</strain>
    </source>
</reference>
<dbReference type="PANTHER" id="PTHR10458">
    <property type="entry name" value="PEPTIDE DEFORMYLASE"/>
    <property type="match status" value="1"/>
</dbReference>
<name>A0A2G9Y864_9BACT</name>
<feature type="active site" evidence="2">
    <location>
        <position position="144"/>
    </location>
</feature>
<protein>
    <recommendedName>
        <fullName evidence="2">Peptide deformylase</fullName>
        <shortName evidence="2">PDF</shortName>
        <ecNumber evidence="2">3.5.1.88</ecNumber>
    </recommendedName>
    <alternativeName>
        <fullName evidence="2">Polypeptide deformylase</fullName>
    </alternativeName>
</protein>
<dbReference type="AlphaFoldDB" id="A0A2G9Y864"/>
<dbReference type="GO" id="GO:0006412">
    <property type="term" value="P:translation"/>
    <property type="evidence" value="ECO:0007669"/>
    <property type="project" value="UniProtKB-UniRule"/>
</dbReference>
<sequence>MGRGKNFLKMERLKLRYYPDAVLRKKAEKIKNFDAEIRSLAQEMISVMQEAKGVGLAGNQVGKLKRIVVIGIIPEILEEPLVLLNPEIKKMEGSLVEEEGCLSFPGVSASVRRHLMVRANFRNLAGEKMQIDAKGTLARIIQHEMDHLNGVLYPDRLSFFARKKLLRDYRQKRKTVSLTAEKKI</sequence>
<keyword evidence="2" id="KW-0648">Protein biosynthesis</keyword>
<feature type="binding site" evidence="2">
    <location>
        <position position="101"/>
    </location>
    <ligand>
        <name>Fe cation</name>
        <dbReference type="ChEBI" id="CHEBI:24875"/>
    </ligand>
</feature>
<gene>
    <name evidence="2 4" type="primary">def</name>
    <name evidence="4" type="ORF">COX46_05880</name>
</gene>
<comment type="catalytic activity">
    <reaction evidence="2">
        <text>N-terminal N-formyl-L-methionyl-[peptide] + H2O = N-terminal L-methionyl-[peptide] + formate</text>
        <dbReference type="Rhea" id="RHEA:24420"/>
        <dbReference type="Rhea" id="RHEA-COMP:10639"/>
        <dbReference type="Rhea" id="RHEA-COMP:10640"/>
        <dbReference type="ChEBI" id="CHEBI:15377"/>
        <dbReference type="ChEBI" id="CHEBI:15740"/>
        <dbReference type="ChEBI" id="CHEBI:49298"/>
        <dbReference type="ChEBI" id="CHEBI:64731"/>
        <dbReference type="EC" id="3.5.1.88"/>
    </reaction>
</comment>
<dbReference type="Proteomes" id="UP000230392">
    <property type="component" value="Unassembled WGS sequence"/>
</dbReference>
<evidence type="ECO:0000256" key="3">
    <source>
        <dbReference type="SAM" id="Coils"/>
    </source>
</evidence>
<dbReference type="CDD" id="cd00487">
    <property type="entry name" value="Pep_deformylase"/>
    <property type="match status" value="1"/>
</dbReference>
<dbReference type="PRINTS" id="PR01576">
    <property type="entry name" value="PDEFORMYLASE"/>
</dbReference>
<evidence type="ECO:0000313" key="4">
    <source>
        <dbReference type="EMBL" id="PIP15428.1"/>
    </source>
</evidence>
<comment type="similarity">
    <text evidence="1 2">Belongs to the polypeptide deformylase family.</text>
</comment>
<dbReference type="GO" id="GO:0046872">
    <property type="term" value="F:metal ion binding"/>
    <property type="evidence" value="ECO:0007669"/>
    <property type="project" value="UniProtKB-KW"/>
</dbReference>
<dbReference type="NCBIfam" id="NF001159">
    <property type="entry name" value="PRK00150.1-3"/>
    <property type="match status" value="1"/>
</dbReference>
<keyword evidence="2" id="KW-0479">Metal-binding</keyword>
<dbReference type="Pfam" id="PF01327">
    <property type="entry name" value="Pep_deformylase"/>
    <property type="match status" value="1"/>
</dbReference>
<dbReference type="Gene3D" id="3.90.45.10">
    <property type="entry name" value="Peptide deformylase"/>
    <property type="match status" value="1"/>
</dbReference>
<feature type="binding site" evidence="2">
    <location>
        <position position="147"/>
    </location>
    <ligand>
        <name>Fe cation</name>
        <dbReference type="ChEBI" id="CHEBI:24875"/>
    </ligand>
</feature>
<keyword evidence="2" id="KW-0378">Hydrolase</keyword>
<feature type="coiled-coil region" evidence="3">
    <location>
        <begin position="23"/>
        <end position="50"/>
    </location>
</feature>
<dbReference type="NCBIfam" id="TIGR00079">
    <property type="entry name" value="pept_deformyl"/>
    <property type="match status" value="1"/>
</dbReference>
<dbReference type="SUPFAM" id="SSF56420">
    <property type="entry name" value="Peptide deformylase"/>
    <property type="match status" value="1"/>
</dbReference>
<dbReference type="GO" id="GO:0042586">
    <property type="term" value="F:peptide deformylase activity"/>
    <property type="evidence" value="ECO:0007669"/>
    <property type="project" value="UniProtKB-UniRule"/>
</dbReference>
<comment type="function">
    <text evidence="2">Removes the formyl group from the N-terminal Met of newly synthesized proteins. Requires at least a dipeptide for an efficient rate of reaction. N-terminal L-methionine is a prerequisite for activity but the enzyme has broad specificity at other positions.</text>
</comment>
<dbReference type="InterPro" id="IPR036821">
    <property type="entry name" value="Peptide_deformylase_sf"/>
</dbReference>
<evidence type="ECO:0000313" key="5">
    <source>
        <dbReference type="Proteomes" id="UP000230392"/>
    </source>
</evidence>
<proteinExistence type="inferred from homology"/>
<dbReference type="EMBL" id="PCRF01000285">
    <property type="protein sequence ID" value="PIP15428.1"/>
    <property type="molecule type" value="Genomic_DNA"/>
</dbReference>
<dbReference type="PIRSF" id="PIRSF004749">
    <property type="entry name" value="Pep_def"/>
    <property type="match status" value="1"/>
</dbReference>
<dbReference type="EC" id="3.5.1.88" evidence="2"/>
<evidence type="ECO:0000256" key="2">
    <source>
        <dbReference type="HAMAP-Rule" id="MF_00163"/>
    </source>
</evidence>
<dbReference type="PANTHER" id="PTHR10458:SF22">
    <property type="entry name" value="PEPTIDE DEFORMYLASE"/>
    <property type="match status" value="1"/>
</dbReference>
<accession>A0A2G9Y864</accession>
<dbReference type="HAMAP" id="MF_00163">
    <property type="entry name" value="Pep_deformylase"/>
    <property type="match status" value="1"/>
</dbReference>